<evidence type="ECO:0000313" key="2">
    <source>
        <dbReference type="Proteomes" id="UP000054843"/>
    </source>
</evidence>
<evidence type="ECO:0000313" key="1">
    <source>
        <dbReference type="EMBL" id="KRZ76479.1"/>
    </source>
</evidence>
<organism evidence="1 2">
    <name type="scientific">Trichinella papuae</name>
    <dbReference type="NCBI Taxonomy" id="268474"/>
    <lineage>
        <taxon>Eukaryota</taxon>
        <taxon>Metazoa</taxon>
        <taxon>Ecdysozoa</taxon>
        <taxon>Nematoda</taxon>
        <taxon>Enoplea</taxon>
        <taxon>Dorylaimia</taxon>
        <taxon>Trichinellida</taxon>
        <taxon>Trichinellidae</taxon>
        <taxon>Trichinella</taxon>
    </lineage>
</organism>
<reference evidence="1 2" key="1">
    <citation type="submission" date="2015-01" db="EMBL/GenBank/DDBJ databases">
        <title>Evolution of Trichinella species and genotypes.</title>
        <authorList>
            <person name="Korhonen P.K."/>
            <person name="Edoardo P."/>
            <person name="Giuseppe L.R."/>
            <person name="Gasser R.B."/>
        </authorList>
    </citation>
    <scope>NUCLEOTIDE SEQUENCE [LARGE SCALE GENOMIC DNA]</scope>
    <source>
        <strain evidence="1">ISS1980</strain>
    </source>
</reference>
<proteinExistence type="predicted"/>
<keyword evidence="2" id="KW-1185">Reference proteome</keyword>
<sequence>MTPLLNNHNCMRMMCGDATVAFPLDNRTTAHNHIYTFCIKTPKQSDLHGKADILSKRMVIHENLSIALTDMAQHSRITLTVLSFLVS</sequence>
<accession>A0A0V1MXX4</accession>
<gene>
    <name evidence="1" type="ORF">T10_11108</name>
</gene>
<comment type="caution">
    <text evidence="1">The sequence shown here is derived from an EMBL/GenBank/DDBJ whole genome shotgun (WGS) entry which is preliminary data.</text>
</comment>
<protein>
    <submittedName>
        <fullName evidence="1">Uncharacterized protein</fullName>
    </submittedName>
</protein>
<dbReference type="Proteomes" id="UP000054843">
    <property type="component" value="Unassembled WGS sequence"/>
</dbReference>
<name>A0A0V1MXX4_9BILA</name>
<dbReference type="EMBL" id="JYDO01000028">
    <property type="protein sequence ID" value="KRZ76479.1"/>
    <property type="molecule type" value="Genomic_DNA"/>
</dbReference>
<dbReference type="AlphaFoldDB" id="A0A0V1MXX4"/>